<reference evidence="7 8" key="1">
    <citation type="submission" date="2018-02" db="EMBL/GenBank/DDBJ databases">
        <title>Draft genome sequence of Mycobacterium virginiense isolated from mud of a swine farm in Japan.</title>
        <authorList>
            <person name="Ohya K."/>
        </authorList>
    </citation>
    <scope>NUCLEOTIDE SEQUENCE [LARGE SCALE GENOMIC DNA]</scope>
    <source>
        <strain evidence="7 8">GF75</strain>
    </source>
</reference>
<gene>
    <name evidence="7" type="ORF">C5U48_01010</name>
</gene>
<keyword evidence="3" id="KW-0731">Sigma factor</keyword>
<dbReference type="InterPro" id="IPR013324">
    <property type="entry name" value="RNA_pol_sigma_r3/r4-like"/>
</dbReference>
<evidence type="ECO:0000256" key="5">
    <source>
        <dbReference type="ARBA" id="ARBA00023163"/>
    </source>
</evidence>
<proteinExistence type="inferred from homology"/>
<dbReference type="Gene3D" id="1.10.10.10">
    <property type="entry name" value="Winged helix-like DNA-binding domain superfamily/Winged helix DNA-binding domain"/>
    <property type="match status" value="1"/>
</dbReference>
<evidence type="ECO:0000313" key="8">
    <source>
        <dbReference type="Proteomes" id="UP000237911"/>
    </source>
</evidence>
<dbReference type="RefSeq" id="WP_105294423.1">
    <property type="nucleotide sequence ID" value="NZ_PUEV01000005.1"/>
</dbReference>
<keyword evidence="8" id="KW-1185">Reference proteome</keyword>
<sequence>MVPSSGSADQLKGALTQLSGRYRAVIYRSYYLGWTTAQIAADLGIDDDAVKGDLHDALCALRAGLPTVGINR</sequence>
<dbReference type="Pfam" id="PF08281">
    <property type="entry name" value="Sigma70_r4_2"/>
    <property type="match status" value="1"/>
</dbReference>
<evidence type="ECO:0000256" key="1">
    <source>
        <dbReference type="ARBA" id="ARBA00010641"/>
    </source>
</evidence>
<dbReference type="AlphaFoldDB" id="A0A9X7IRI8"/>
<keyword evidence="4" id="KW-0238">DNA-binding</keyword>
<evidence type="ECO:0000256" key="4">
    <source>
        <dbReference type="ARBA" id="ARBA00023125"/>
    </source>
</evidence>
<protein>
    <recommendedName>
        <fullName evidence="6">RNA polymerase sigma factor 70 region 4 type 2 domain-containing protein</fullName>
    </recommendedName>
</protein>
<dbReference type="GO" id="GO:0003677">
    <property type="term" value="F:DNA binding"/>
    <property type="evidence" value="ECO:0007669"/>
    <property type="project" value="UniProtKB-KW"/>
</dbReference>
<keyword evidence="2" id="KW-0805">Transcription regulation</keyword>
<name>A0A9X7IRI8_9MYCO</name>
<evidence type="ECO:0000259" key="6">
    <source>
        <dbReference type="Pfam" id="PF08281"/>
    </source>
</evidence>
<dbReference type="GO" id="GO:0016987">
    <property type="term" value="F:sigma factor activity"/>
    <property type="evidence" value="ECO:0007669"/>
    <property type="project" value="UniProtKB-KW"/>
</dbReference>
<dbReference type="InterPro" id="IPR036388">
    <property type="entry name" value="WH-like_DNA-bd_sf"/>
</dbReference>
<dbReference type="SUPFAM" id="SSF88659">
    <property type="entry name" value="Sigma3 and sigma4 domains of RNA polymerase sigma factors"/>
    <property type="match status" value="1"/>
</dbReference>
<dbReference type="InterPro" id="IPR013249">
    <property type="entry name" value="RNA_pol_sigma70_r4_t2"/>
</dbReference>
<comment type="similarity">
    <text evidence="1">Belongs to the sigma-70 factor family. ECF subfamily.</text>
</comment>
<feature type="domain" description="RNA polymerase sigma factor 70 region 4 type 2" evidence="6">
    <location>
        <begin position="10"/>
        <end position="58"/>
    </location>
</feature>
<keyword evidence="5" id="KW-0804">Transcription</keyword>
<organism evidence="7 8">
    <name type="scientific">Mycolicibacter virginiensis</name>
    <dbReference type="NCBI Taxonomy" id="1795032"/>
    <lineage>
        <taxon>Bacteria</taxon>
        <taxon>Bacillati</taxon>
        <taxon>Actinomycetota</taxon>
        <taxon>Actinomycetes</taxon>
        <taxon>Mycobacteriales</taxon>
        <taxon>Mycobacteriaceae</taxon>
        <taxon>Mycolicibacter</taxon>
    </lineage>
</organism>
<evidence type="ECO:0000256" key="2">
    <source>
        <dbReference type="ARBA" id="ARBA00023015"/>
    </source>
</evidence>
<dbReference type="CDD" id="cd06171">
    <property type="entry name" value="Sigma70_r4"/>
    <property type="match status" value="1"/>
</dbReference>
<comment type="caution">
    <text evidence="7">The sequence shown here is derived from an EMBL/GenBank/DDBJ whole genome shotgun (WGS) entry which is preliminary data.</text>
</comment>
<dbReference type="Proteomes" id="UP000237911">
    <property type="component" value="Unassembled WGS sequence"/>
</dbReference>
<dbReference type="EMBL" id="PUEV01000005">
    <property type="protein sequence ID" value="PQM54117.1"/>
    <property type="molecule type" value="Genomic_DNA"/>
</dbReference>
<evidence type="ECO:0000256" key="3">
    <source>
        <dbReference type="ARBA" id="ARBA00023082"/>
    </source>
</evidence>
<accession>A0A9X7IRI8</accession>
<evidence type="ECO:0000313" key="7">
    <source>
        <dbReference type="EMBL" id="PQM54117.1"/>
    </source>
</evidence>
<dbReference type="GO" id="GO:0006352">
    <property type="term" value="P:DNA-templated transcription initiation"/>
    <property type="evidence" value="ECO:0007669"/>
    <property type="project" value="InterPro"/>
</dbReference>